<evidence type="ECO:0000313" key="2">
    <source>
        <dbReference type="EMBL" id="ADF40167.1"/>
    </source>
</evidence>
<dbReference type="InterPro" id="IPR016181">
    <property type="entry name" value="Acyl_CoA_acyltransferase"/>
</dbReference>
<dbReference type="AlphaFoldDB" id="D5DH46"/>
<dbReference type="HOGENOM" id="CLU_013985_19_1_9"/>
<proteinExistence type="predicted"/>
<evidence type="ECO:0000259" key="1">
    <source>
        <dbReference type="PROSITE" id="PS51186"/>
    </source>
</evidence>
<dbReference type="RefSeq" id="WP_013084041.1">
    <property type="nucleotide sequence ID" value="NC_014103.1"/>
</dbReference>
<dbReference type="Pfam" id="PF00583">
    <property type="entry name" value="Acetyltransf_1"/>
    <property type="match status" value="1"/>
</dbReference>
<dbReference type="Proteomes" id="UP000002365">
    <property type="component" value="Chromosome"/>
</dbReference>
<organism evidence="2 3">
    <name type="scientific">Priestia megaterium (strain DSM 319 / IMG 1521)</name>
    <name type="common">Bacillus megaterium</name>
    <dbReference type="NCBI Taxonomy" id="592022"/>
    <lineage>
        <taxon>Bacteria</taxon>
        <taxon>Bacillati</taxon>
        <taxon>Bacillota</taxon>
        <taxon>Bacilli</taxon>
        <taxon>Bacillales</taxon>
        <taxon>Bacillaceae</taxon>
        <taxon>Priestia</taxon>
    </lineage>
</organism>
<dbReference type="KEGG" id="bmd:BMD_3327"/>
<dbReference type="EC" id="2.3.1.-" evidence="2"/>
<sequence length="180" mass="20314">MVINQQIYHVKGLQYIIRSAAASDAGELSHLRVQLDGETENLDREPGEGYMDKANFEVLIQRDAESKRNLFLVAVVHNEIVGFSRCEGNELKRFSHKVEFGVCVAKEHWGYGIGKELLQQSILWADCAGIKKMTLNVLETNKKAIDLYEKSGFEIEGVLKNDKVLSDGKFYSTVVMGRFV</sequence>
<dbReference type="InterPro" id="IPR000182">
    <property type="entry name" value="GNAT_dom"/>
</dbReference>
<gene>
    <name evidence="2" type="ordered locus">BMD_3327</name>
</gene>
<name>D5DH46_PRIM3</name>
<dbReference type="GO" id="GO:0016747">
    <property type="term" value="F:acyltransferase activity, transferring groups other than amino-acyl groups"/>
    <property type="evidence" value="ECO:0007669"/>
    <property type="project" value="InterPro"/>
</dbReference>
<keyword evidence="2" id="KW-0808">Transferase</keyword>
<protein>
    <submittedName>
        <fullName evidence="2">Acetyltransferase, GNAT family</fullName>
        <ecNumber evidence="2">2.3.1.-</ecNumber>
    </submittedName>
</protein>
<dbReference type="PANTHER" id="PTHR43415">
    <property type="entry name" value="SPERMIDINE N(1)-ACETYLTRANSFERASE"/>
    <property type="match status" value="1"/>
</dbReference>
<accession>D5DH46</accession>
<dbReference type="PROSITE" id="PS51186">
    <property type="entry name" value="GNAT"/>
    <property type="match status" value="1"/>
</dbReference>
<dbReference type="CDD" id="cd04301">
    <property type="entry name" value="NAT_SF"/>
    <property type="match status" value="1"/>
</dbReference>
<evidence type="ECO:0000313" key="3">
    <source>
        <dbReference type="Proteomes" id="UP000002365"/>
    </source>
</evidence>
<reference evidence="2 3" key="1">
    <citation type="journal article" date="2011" name="J. Bacteriol.">
        <title>Genome sequences of the biotechnologically important Bacillus megaterium strains QM B1551 and DSM319.</title>
        <authorList>
            <person name="Eppinger M."/>
            <person name="Bunk B."/>
            <person name="Johns M.A."/>
            <person name="Edirisinghe J.N."/>
            <person name="Kutumbaka K.K."/>
            <person name="Koenig S.S."/>
            <person name="Huot Creasy H."/>
            <person name="Rosovitz M.J."/>
            <person name="Riley D.R."/>
            <person name="Daugherty S."/>
            <person name="Martin M."/>
            <person name="Elbourne L.D."/>
            <person name="Paulsen I."/>
            <person name="Biedendieck R."/>
            <person name="Braun C."/>
            <person name="Grayburn S."/>
            <person name="Dhingra S."/>
            <person name="Lukyanchuk V."/>
            <person name="Ball B."/>
            <person name="Ul-Qamar R."/>
            <person name="Seibel J."/>
            <person name="Bremer E."/>
            <person name="Jahn D."/>
            <person name="Ravel J."/>
            <person name="Vary P.S."/>
        </authorList>
    </citation>
    <scope>NUCLEOTIDE SEQUENCE [LARGE SCALE GENOMIC DNA]</scope>
    <source>
        <strain evidence="3">DSM 319 / IMG 1521</strain>
    </source>
</reference>
<keyword evidence="2" id="KW-0012">Acyltransferase</keyword>
<dbReference type="EMBL" id="CP001982">
    <property type="protein sequence ID" value="ADF40167.1"/>
    <property type="molecule type" value="Genomic_DNA"/>
</dbReference>
<dbReference type="PANTHER" id="PTHR43415:SF3">
    <property type="entry name" value="GNAT-FAMILY ACETYLTRANSFERASE"/>
    <property type="match status" value="1"/>
</dbReference>
<dbReference type="Gene3D" id="3.40.630.30">
    <property type="match status" value="1"/>
</dbReference>
<feature type="domain" description="N-acetyltransferase" evidence="1">
    <location>
        <begin position="15"/>
        <end position="180"/>
    </location>
</feature>
<dbReference type="PATRIC" id="fig|592022.4.peg.3307"/>
<dbReference type="SUPFAM" id="SSF55729">
    <property type="entry name" value="Acyl-CoA N-acyltransferases (Nat)"/>
    <property type="match status" value="1"/>
</dbReference>